<dbReference type="Proteomes" id="UP000447355">
    <property type="component" value="Unassembled WGS sequence"/>
</dbReference>
<dbReference type="EMBL" id="WWCX01000001">
    <property type="protein sequence ID" value="MYM92339.1"/>
    <property type="molecule type" value="Genomic_DNA"/>
</dbReference>
<protein>
    <submittedName>
        <fullName evidence="1">Uncharacterized protein</fullName>
    </submittedName>
</protein>
<reference evidence="1" key="1">
    <citation type="submission" date="2019-12" db="EMBL/GenBank/DDBJ databases">
        <title>Novel species isolated from a subtropical stream in China.</title>
        <authorList>
            <person name="Lu H."/>
        </authorList>
    </citation>
    <scope>NUCLEOTIDE SEQUENCE [LARGE SCALE GENOMIC DNA]</scope>
    <source>
        <strain evidence="1">FT81W</strain>
    </source>
</reference>
<dbReference type="AlphaFoldDB" id="A0A845GI41"/>
<comment type="caution">
    <text evidence="1">The sequence shown here is derived from an EMBL/GenBank/DDBJ whole genome shotgun (WGS) entry which is preliminary data.</text>
</comment>
<organism evidence="1 2">
    <name type="scientific">Duganella vulcania</name>
    <dbReference type="NCBI Taxonomy" id="2692166"/>
    <lineage>
        <taxon>Bacteria</taxon>
        <taxon>Pseudomonadati</taxon>
        <taxon>Pseudomonadota</taxon>
        <taxon>Betaproteobacteria</taxon>
        <taxon>Burkholderiales</taxon>
        <taxon>Oxalobacteraceae</taxon>
        <taxon>Telluria group</taxon>
        <taxon>Duganella</taxon>
    </lineage>
</organism>
<accession>A0A845GI41</accession>
<evidence type="ECO:0000313" key="1">
    <source>
        <dbReference type="EMBL" id="MYM92339.1"/>
    </source>
</evidence>
<gene>
    <name evidence="1" type="ORF">GTP90_00520</name>
</gene>
<name>A0A845GI41_9BURK</name>
<evidence type="ECO:0000313" key="2">
    <source>
        <dbReference type="Proteomes" id="UP000447355"/>
    </source>
</evidence>
<dbReference type="RefSeq" id="WP_161081612.1">
    <property type="nucleotide sequence ID" value="NZ_WWCX01000001.1"/>
</dbReference>
<sequence length="185" mass="20592">MGQYPRGQCRATNIATLNRKWRPLPPAQLDEARGGHYNCPFPVDLVVDLPLDHQDLFERFAMANDTPAIVAFPIPKGWITSGDFASAVGILSGMMNNAQSAKLYAGKVLLSFDGWDSDPRPLCEIPEVCSWFRNLDRSFPYWFVFANRTTDTIPSSTTSFSPPVRGCLTVWAGLALTIRGHRSTR</sequence>
<proteinExistence type="predicted"/>